<sequence length="466" mass="53115">MGEATERLLRSYCGTIIDDTTTTTIPAQMNSSDYSYKMEDDSRELHMNALLHKRGSYPNSQASSVFNTPSPVRRKSEPVQQGDRTDRGLQFQSRPNLQHTKSIGSPPKNYSEQISQLRSNPNSPRKSVDNSEEIKLMKMKLKREYNAKVEALESQFDEERSKFKQEIRELDREINRSREVKNNMRGEIDVLSSEKDLLIKERDRVSEDNKNLLGVIERLKKQVVKLEKENASYVSENEILKEQYEDLKSCAKGTQQKLIKYYNLYYECMEQKGNDKTNVVKETPKPKATNTESESELRDLLQSLLDEKLNKKVTEPEEKKVEEPPVEIPPTTPNVIPSEYLEKLANQILEKITTNKASYTPPSTASSTNKAIHSPVLASCPEIPPEENIKPIPFSDADKESIKKVVDFLSQLLDIQKLSSEINNPSPPKTCNCSNNANKTSRICSVCSNREDFTCSNFFAKTTTPE</sequence>
<dbReference type="HOGENOM" id="CLU_538594_0_0_1"/>
<evidence type="ECO:0000256" key="2">
    <source>
        <dbReference type="SAM" id="MobiDB-lite"/>
    </source>
</evidence>
<reference evidence="3 4" key="1">
    <citation type="submission" date="2013-02" db="EMBL/GenBank/DDBJ databases">
        <title>Genome sequence of Candida maltosa Xu316, a potential industrial strain for xylitol and ethanol production.</title>
        <authorList>
            <person name="Yu J."/>
            <person name="Wang Q."/>
            <person name="Geng X."/>
            <person name="Bao W."/>
            <person name="He P."/>
            <person name="Cai J."/>
        </authorList>
    </citation>
    <scope>NUCLEOTIDE SEQUENCE [LARGE SCALE GENOMIC DNA]</scope>
    <source>
        <strain evidence="4">Xu316</strain>
    </source>
</reference>
<feature type="compositionally biased region" description="Polar residues" evidence="2">
    <location>
        <begin position="90"/>
        <end position="125"/>
    </location>
</feature>
<feature type="compositionally biased region" description="Polar residues" evidence="2">
    <location>
        <begin position="57"/>
        <end position="70"/>
    </location>
</feature>
<feature type="compositionally biased region" description="Basic and acidic residues" evidence="2">
    <location>
        <begin position="311"/>
        <end position="323"/>
    </location>
</feature>
<gene>
    <name evidence="3" type="ORF">G210_5542</name>
</gene>
<dbReference type="OMA" id="LSHENNH"/>
<evidence type="ECO:0000256" key="1">
    <source>
        <dbReference type="SAM" id="Coils"/>
    </source>
</evidence>
<dbReference type="EMBL" id="AOGT01000058">
    <property type="protein sequence ID" value="EMG50967.1"/>
    <property type="molecule type" value="Genomic_DNA"/>
</dbReference>
<feature type="coiled-coil region" evidence="1">
    <location>
        <begin position="142"/>
        <end position="257"/>
    </location>
</feature>
<keyword evidence="1" id="KW-0175">Coiled coil</keyword>
<evidence type="ECO:0000313" key="3">
    <source>
        <dbReference type="EMBL" id="EMG50967.1"/>
    </source>
</evidence>
<name>M3HTM0_CANMX</name>
<feature type="region of interest" description="Disordered" evidence="2">
    <location>
        <begin position="277"/>
        <end position="297"/>
    </location>
</feature>
<feature type="region of interest" description="Disordered" evidence="2">
    <location>
        <begin position="54"/>
        <end position="131"/>
    </location>
</feature>
<protein>
    <submittedName>
        <fullName evidence="3">Uncharacterized protein</fullName>
    </submittedName>
</protein>
<evidence type="ECO:0000313" key="4">
    <source>
        <dbReference type="Proteomes" id="UP000011777"/>
    </source>
</evidence>
<feature type="region of interest" description="Disordered" evidence="2">
    <location>
        <begin position="311"/>
        <end position="334"/>
    </location>
</feature>
<dbReference type="AlphaFoldDB" id="M3HTM0"/>
<keyword evidence="4" id="KW-1185">Reference proteome</keyword>
<organism evidence="3 4">
    <name type="scientific">Candida maltosa (strain Xu316)</name>
    <name type="common">Yeast</name>
    <dbReference type="NCBI Taxonomy" id="1245528"/>
    <lineage>
        <taxon>Eukaryota</taxon>
        <taxon>Fungi</taxon>
        <taxon>Dikarya</taxon>
        <taxon>Ascomycota</taxon>
        <taxon>Saccharomycotina</taxon>
        <taxon>Pichiomycetes</taxon>
        <taxon>Debaryomycetaceae</taxon>
        <taxon>Candida/Lodderomyces clade</taxon>
        <taxon>Candida</taxon>
    </lineage>
</organism>
<dbReference type="Proteomes" id="UP000011777">
    <property type="component" value="Unassembled WGS sequence"/>
</dbReference>
<comment type="caution">
    <text evidence="3">The sequence shown here is derived from an EMBL/GenBank/DDBJ whole genome shotgun (WGS) entry which is preliminary data.</text>
</comment>
<proteinExistence type="predicted"/>
<accession>M3HTM0</accession>